<name>A0A975XW34_9RHOO</name>
<dbReference type="Pfam" id="PF12900">
    <property type="entry name" value="Pyridox_ox_2"/>
    <property type="match status" value="1"/>
</dbReference>
<evidence type="ECO:0000313" key="1">
    <source>
        <dbReference type="EMBL" id="QWT50430.1"/>
    </source>
</evidence>
<dbReference type="Gene3D" id="2.30.110.10">
    <property type="entry name" value="Electron Transport, Fmn-binding Protein, Chain A"/>
    <property type="match status" value="1"/>
</dbReference>
<dbReference type="Proteomes" id="UP000683428">
    <property type="component" value="Chromosome"/>
</dbReference>
<dbReference type="PANTHER" id="PTHR34071:SF2">
    <property type="entry name" value="FLAVIN-NUCLEOTIDE-BINDING PROTEIN"/>
    <property type="match status" value="1"/>
</dbReference>
<dbReference type="AlphaFoldDB" id="A0A975XW34"/>
<protein>
    <submittedName>
        <fullName evidence="1">Pyridoxamine 5'-phosphate oxidase family protein</fullName>
    </submittedName>
</protein>
<organism evidence="1 2">
    <name type="scientific">Azospira inquinata</name>
    <dbReference type="NCBI Taxonomy" id="2785627"/>
    <lineage>
        <taxon>Bacteria</taxon>
        <taxon>Pseudomonadati</taxon>
        <taxon>Pseudomonadota</taxon>
        <taxon>Betaproteobacteria</taxon>
        <taxon>Rhodocyclales</taxon>
        <taxon>Rhodocyclaceae</taxon>
        <taxon>Azospira</taxon>
    </lineage>
</organism>
<reference evidence="1" key="1">
    <citation type="submission" date="2020-11" db="EMBL/GenBank/DDBJ databases">
        <title>Azospira inquinata sp. nov.</title>
        <authorList>
            <person name="Moe W.M."/>
            <person name="Mikes M.C."/>
        </authorList>
    </citation>
    <scope>NUCLEOTIDE SEQUENCE</scope>
    <source>
        <strain evidence="1">Azo-3</strain>
    </source>
</reference>
<evidence type="ECO:0000313" key="2">
    <source>
        <dbReference type="Proteomes" id="UP000683428"/>
    </source>
</evidence>
<dbReference type="EMBL" id="CP064782">
    <property type="protein sequence ID" value="QWT50430.1"/>
    <property type="molecule type" value="Genomic_DNA"/>
</dbReference>
<dbReference type="KEGG" id="aiq:Azoinq_01285"/>
<proteinExistence type="predicted"/>
<dbReference type="PANTHER" id="PTHR34071">
    <property type="entry name" value="5-NITROIMIDAZOLE ANTIBIOTICS RESISTANCE PROTEIN, NIMA-FAMILY-RELATED PROTEIN-RELATED"/>
    <property type="match status" value="1"/>
</dbReference>
<dbReference type="InterPro" id="IPR012349">
    <property type="entry name" value="Split_barrel_FMN-bd"/>
</dbReference>
<keyword evidence="2" id="KW-1185">Reference proteome</keyword>
<dbReference type="SUPFAM" id="SSF50475">
    <property type="entry name" value="FMN-binding split barrel"/>
    <property type="match status" value="1"/>
</dbReference>
<gene>
    <name evidence="1" type="ORF">Azoinq_01285</name>
</gene>
<accession>A0A975XW34</accession>
<sequence>MRRKNREIKDRGEIDTILHRGTVMRIALAEDNLPFLVPVFYCYDGQALYFHSAPAGTKIEMLKRNNRVCFEVSIEQGVIEDEKACDFEARHKTVIGLGQANFVTLEKEKIAALDGIVARFTDQHFTYPQANLDRTAVIRIDIESMKGKQYGFA</sequence>
<dbReference type="InterPro" id="IPR024747">
    <property type="entry name" value="Pyridox_Oxase-rel"/>
</dbReference>